<dbReference type="PANTHER" id="PTHR33879:SF3">
    <property type="entry name" value="17.6 KDA CLASS II HEAT SHOCK PROTEIN-RELATED"/>
    <property type="match status" value="1"/>
</dbReference>
<sequence>MADSSIENPLSKEEKETTVGTTKNLRRLPHVFTAVLELPFRADADIAVHEHPHCFCFVGQAHDAVDQVEAHVVHIHPGLTKLIVRESGLVFHEFDLDVWRIRLPQSTCPDLATAILDAGKLVVTVPKTRHSFDQDNNAVGAAATLFLVQ</sequence>
<evidence type="ECO:0000256" key="1">
    <source>
        <dbReference type="SAM" id="MobiDB-lite"/>
    </source>
</evidence>
<evidence type="ECO:0000313" key="3">
    <source>
        <dbReference type="Proteomes" id="UP001603857"/>
    </source>
</evidence>
<dbReference type="Proteomes" id="UP001603857">
    <property type="component" value="Unassembled WGS sequence"/>
</dbReference>
<protein>
    <recommendedName>
        <fullName evidence="4">SHSP domain-containing protein</fullName>
    </recommendedName>
</protein>
<reference evidence="2 3" key="1">
    <citation type="submission" date="2024-08" db="EMBL/GenBank/DDBJ databases">
        <title>Insights into the chromosomal genome structure of Flemingia macrophylla.</title>
        <authorList>
            <person name="Ding Y."/>
            <person name="Zhao Y."/>
            <person name="Bi W."/>
            <person name="Wu M."/>
            <person name="Zhao G."/>
            <person name="Gong Y."/>
            <person name="Li W."/>
            <person name="Zhang P."/>
        </authorList>
    </citation>
    <scope>NUCLEOTIDE SEQUENCE [LARGE SCALE GENOMIC DNA]</scope>
    <source>
        <strain evidence="2">DYQJB</strain>
        <tissue evidence="2">Leaf</tissue>
    </source>
</reference>
<keyword evidence="3" id="KW-1185">Reference proteome</keyword>
<dbReference type="PANTHER" id="PTHR33879">
    <property type="entry name" value="17.6 KDA CLASS II HEAT SHOCK PROTEIN-RELATED"/>
    <property type="match status" value="1"/>
</dbReference>
<evidence type="ECO:0000313" key="2">
    <source>
        <dbReference type="EMBL" id="KAL2349481.1"/>
    </source>
</evidence>
<dbReference type="EMBL" id="JBGMDY010000001">
    <property type="protein sequence ID" value="KAL2349481.1"/>
    <property type="molecule type" value="Genomic_DNA"/>
</dbReference>
<organism evidence="2 3">
    <name type="scientific">Flemingia macrophylla</name>
    <dbReference type="NCBI Taxonomy" id="520843"/>
    <lineage>
        <taxon>Eukaryota</taxon>
        <taxon>Viridiplantae</taxon>
        <taxon>Streptophyta</taxon>
        <taxon>Embryophyta</taxon>
        <taxon>Tracheophyta</taxon>
        <taxon>Spermatophyta</taxon>
        <taxon>Magnoliopsida</taxon>
        <taxon>eudicotyledons</taxon>
        <taxon>Gunneridae</taxon>
        <taxon>Pentapetalae</taxon>
        <taxon>rosids</taxon>
        <taxon>fabids</taxon>
        <taxon>Fabales</taxon>
        <taxon>Fabaceae</taxon>
        <taxon>Papilionoideae</taxon>
        <taxon>50 kb inversion clade</taxon>
        <taxon>NPAAA clade</taxon>
        <taxon>indigoferoid/millettioid clade</taxon>
        <taxon>Phaseoleae</taxon>
        <taxon>Flemingia</taxon>
    </lineage>
</organism>
<evidence type="ECO:0008006" key="4">
    <source>
        <dbReference type="Google" id="ProtNLM"/>
    </source>
</evidence>
<accession>A0ABD1NMW1</accession>
<gene>
    <name evidence="2" type="ORF">Fmac_003481</name>
</gene>
<name>A0ABD1NMW1_9FABA</name>
<feature type="region of interest" description="Disordered" evidence="1">
    <location>
        <begin position="1"/>
        <end position="20"/>
    </location>
</feature>
<dbReference type="AlphaFoldDB" id="A0ABD1NMW1"/>
<proteinExistence type="predicted"/>
<comment type="caution">
    <text evidence="2">The sequence shown here is derived from an EMBL/GenBank/DDBJ whole genome shotgun (WGS) entry which is preliminary data.</text>
</comment>
<dbReference type="CDD" id="cd00298">
    <property type="entry name" value="ACD_sHsps_p23-like"/>
    <property type="match status" value="1"/>
</dbReference>